<evidence type="ECO:0000256" key="4">
    <source>
        <dbReference type="ARBA" id="ARBA00022840"/>
    </source>
</evidence>
<evidence type="ECO:0000256" key="5">
    <source>
        <dbReference type="SAM" id="MobiDB-lite"/>
    </source>
</evidence>
<name>A0ABU8N8E9_9PSEU</name>
<dbReference type="SMART" id="SM00382">
    <property type="entry name" value="AAA"/>
    <property type="match status" value="1"/>
</dbReference>
<keyword evidence="3 8" id="KW-0347">Helicase</keyword>
<keyword evidence="1" id="KW-0547">Nucleotide-binding</keyword>
<dbReference type="Pfam" id="PF07717">
    <property type="entry name" value="OB_NTP_bind"/>
    <property type="match status" value="1"/>
</dbReference>
<keyword evidence="4" id="KW-0067">ATP-binding</keyword>
<dbReference type="NCBIfam" id="TIGR01967">
    <property type="entry name" value="DEAH_box_HrpA"/>
    <property type="match status" value="1"/>
</dbReference>
<dbReference type="InterPro" id="IPR014001">
    <property type="entry name" value="Helicase_ATP-bd"/>
</dbReference>
<dbReference type="InterPro" id="IPR010222">
    <property type="entry name" value="RNA_helicase_HrpA"/>
</dbReference>
<evidence type="ECO:0000256" key="2">
    <source>
        <dbReference type="ARBA" id="ARBA00022801"/>
    </source>
</evidence>
<dbReference type="Gene3D" id="3.40.50.300">
    <property type="entry name" value="P-loop containing nucleotide triphosphate hydrolases"/>
    <property type="match status" value="2"/>
</dbReference>
<comment type="caution">
    <text evidence="8">The sequence shown here is derived from an EMBL/GenBank/DDBJ whole genome shotgun (WGS) entry which is preliminary data.</text>
</comment>
<dbReference type="InterPro" id="IPR011545">
    <property type="entry name" value="DEAD/DEAH_box_helicase_dom"/>
</dbReference>
<protein>
    <submittedName>
        <fullName evidence="8">ATP-dependent RNA helicase HrpA</fullName>
        <ecNumber evidence="8">3.6.4.13</ecNumber>
    </submittedName>
</protein>
<keyword evidence="9" id="KW-1185">Reference proteome</keyword>
<dbReference type="InterPro" id="IPR003593">
    <property type="entry name" value="AAA+_ATPase"/>
</dbReference>
<dbReference type="Proteomes" id="UP001370100">
    <property type="component" value="Unassembled WGS sequence"/>
</dbReference>
<dbReference type="SUPFAM" id="SSF52540">
    <property type="entry name" value="P-loop containing nucleoside triphosphate hydrolases"/>
    <property type="match status" value="1"/>
</dbReference>
<dbReference type="CDD" id="cd18791">
    <property type="entry name" value="SF2_C_RHA"/>
    <property type="match status" value="1"/>
</dbReference>
<feature type="region of interest" description="Disordered" evidence="5">
    <location>
        <begin position="546"/>
        <end position="565"/>
    </location>
</feature>
<dbReference type="Gene3D" id="1.20.120.1080">
    <property type="match status" value="1"/>
</dbReference>
<feature type="domain" description="Helicase ATP-binding" evidence="6">
    <location>
        <begin position="103"/>
        <end position="266"/>
    </location>
</feature>
<dbReference type="EC" id="3.6.4.13" evidence="8"/>
<dbReference type="InterPro" id="IPR027417">
    <property type="entry name" value="P-loop_NTPase"/>
</dbReference>
<dbReference type="InterPro" id="IPR011709">
    <property type="entry name" value="DEAD-box_helicase_OB_fold"/>
</dbReference>
<evidence type="ECO:0000256" key="1">
    <source>
        <dbReference type="ARBA" id="ARBA00022741"/>
    </source>
</evidence>
<dbReference type="Pfam" id="PF00270">
    <property type="entry name" value="DEAD"/>
    <property type="match status" value="1"/>
</dbReference>
<reference evidence="8 9" key="1">
    <citation type="submission" date="2024-03" db="EMBL/GenBank/DDBJ databases">
        <title>Actinomycetospora sp. OC33-EN06, a novel actinomycete isolated from wild orchid (Aerides multiflora).</title>
        <authorList>
            <person name="Suriyachadkun C."/>
        </authorList>
    </citation>
    <scope>NUCLEOTIDE SEQUENCE [LARGE SCALE GENOMIC DNA]</scope>
    <source>
        <strain evidence="8 9">OC33-EN06</strain>
    </source>
</reference>
<keyword evidence="2 8" id="KW-0378">Hydrolase</keyword>
<gene>
    <name evidence="8" type="primary">hrpA</name>
    <name evidence="8" type="ORF">WCD41_19070</name>
</gene>
<dbReference type="SMART" id="SM00847">
    <property type="entry name" value="HA2"/>
    <property type="match status" value="1"/>
</dbReference>
<evidence type="ECO:0000259" key="6">
    <source>
        <dbReference type="PROSITE" id="PS51192"/>
    </source>
</evidence>
<feature type="domain" description="Helicase C-terminal" evidence="7">
    <location>
        <begin position="292"/>
        <end position="466"/>
    </location>
</feature>
<sequence length="1359" mass="148949">MPAATDPATVDDTADDTADGAAATAGDLEARVAALGPADAHRLHRRISGARRIDDAGRREGTLAKIAGDVTAAEERLARRRASVPAVSYPEVLPITDRVGDIRAALESHQVVVVAGETGSGKTTQLPKIALELGRGILGTIGHTQPRRIAARTVAERVAEELGTTGTDTVGYQVRFTSRASEDTLVKLMTDGILLAEIQQDRLLRRYDTLIIDEAHERSLNIDFLLGYLAQLLPRRPDLKVIITSATIDPERFSRHFGDAPIIEVSGRTYPVEIRYRPLLDSEGEQRDQVDGIVEAVDELRREGPEGDVLVFLSGEREIRDAADALTEHAAQAHVEDLDVLPLYARLSAAEQHRVFEPSKGGRRRVVLATNVAETSLTVPGIRYVVDPGLARISRYSRRTKVQRLPIEPISQASATQRAGRCGRVADGICIRLYAEDDFDARPEFTDPEIQRTNLASVILQMAGAKLGPVEEFPFVDPPDRLAVRDGVRLLTELGAVVGGDATRLSDTGRRLARLPVDPRIARMVLAADELGCLHEVTVIAAGLSAQDPRERPAEKTDEADAAHARFTDPRSDFLSWVHLWEHIRTGRRELSANQFRKRCQSEFLNHLRIREWQDLAAQLRQLGDELGLTRNEPGQEMTKELAQRVHQAMLTGLLSQIGLATDTQRSGAGPSGKEPPKDPRTGKPRKRALVEYEGSRGARFAIWPGSTLARRPPTMVMAAELVETSRLWARTVAGVDPAWVEEAAGDLVTRTHSEPRWSKRRGTAVATERVSLFGVPLAMDRTIDYARIDREVARDLFVRHALVLGEWNTRHAFVVRNRERLEQVAEMERRARRELVVDEDTILAFYDARVPADVVSVRHFDRWWQKASRRDPHLLDLDVEALLAGEAPTAEQYPDTWTSGGLTLPLSYAYEPGAESDGVTVTVPLAVLGQVRAEDLAWQVPGLREEMLTALVRSLPKNLRRSLVPAPDSARALLARLAHDGRPRADEPLLPALSEAVRRLSGLDVPVDAWNVAGLPSHLRLTFRVTDDDGSTVAEGPDLGALRRRYAAATRAAVAAVADGAERRGLTSFDEIGELPRTREQQRSGGTVTAHLALVDTGRAVDIRVFDSAFEARDAMRAGTRRLLRLAIASPARSLVRSLDNRAVLRLRGAMTSGGYRDVDALAEDCVDAAIDALVATGGGPAWDPAAFEKLRAHVAARLPAAAAEVLSRAETVLGEAGQVALALDELGKRPGGLLADALDDVREQLRVLVGERFVARTPVARLPDVARYLRAARRRLEKLPTAPVRDAEAMTTAHRVDGAYRGQRARAAAEPRTFDRDAYDAVAWMVQELRVSLFAQDVGTPGPVSEQRVTRALAKLM</sequence>
<dbReference type="Pfam" id="PF00271">
    <property type="entry name" value="Helicase_C"/>
    <property type="match status" value="1"/>
</dbReference>
<dbReference type="PANTHER" id="PTHR18934:SF99">
    <property type="entry name" value="ATP-DEPENDENT RNA HELICASE DHX37-RELATED"/>
    <property type="match status" value="1"/>
</dbReference>
<evidence type="ECO:0000256" key="3">
    <source>
        <dbReference type="ARBA" id="ARBA00022806"/>
    </source>
</evidence>
<dbReference type="PROSITE" id="PS51192">
    <property type="entry name" value="HELICASE_ATP_BIND_1"/>
    <property type="match status" value="1"/>
</dbReference>
<dbReference type="PROSITE" id="PS51194">
    <property type="entry name" value="HELICASE_CTER"/>
    <property type="match status" value="1"/>
</dbReference>
<proteinExistence type="predicted"/>
<dbReference type="InterPro" id="IPR007502">
    <property type="entry name" value="Helicase-assoc_dom"/>
</dbReference>
<evidence type="ECO:0000259" key="7">
    <source>
        <dbReference type="PROSITE" id="PS51194"/>
    </source>
</evidence>
<dbReference type="PANTHER" id="PTHR18934">
    <property type="entry name" value="ATP-DEPENDENT RNA HELICASE"/>
    <property type="match status" value="1"/>
</dbReference>
<evidence type="ECO:0000313" key="8">
    <source>
        <dbReference type="EMBL" id="MEJ2888568.1"/>
    </source>
</evidence>
<dbReference type="EMBL" id="JBBEGL010000005">
    <property type="protein sequence ID" value="MEJ2888568.1"/>
    <property type="molecule type" value="Genomic_DNA"/>
</dbReference>
<evidence type="ECO:0000313" key="9">
    <source>
        <dbReference type="Proteomes" id="UP001370100"/>
    </source>
</evidence>
<dbReference type="SMART" id="SM00487">
    <property type="entry name" value="DEXDc"/>
    <property type="match status" value="1"/>
</dbReference>
<dbReference type="Pfam" id="PF21010">
    <property type="entry name" value="HA2_C"/>
    <property type="match status" value="1"/>
</dbReference>
<dbReference type="InterPro" id="IPR024590">
    <property type="entry name" value="HrpA_C"/>
</dbReference>
<dbReference type="GO" id="GO:0016787">
    <property type="term" value="F:hydrolase activity"/>
    <property type="evidence" value="ECO:0007669"/>
    <property type="project" value="UniProtKB-KW"/>
</dbReference>
<organism evidence="8 9">
    <name type="scientific">Actinomycetospora aeridis</name>
    <dbReference type="NCBI Taxonomy" id="3129231"/>
    <lineage>
        <taxon>Bacteria</taxon>
        <taxon>Bacillati</taxon>
        <taxon>Actinomycetota</taxon>
        <taxon>Actinomycetes</taxon>
        <taxon>Pseudonocardiales</taxon>
        <taxon>Pseudonocardiaceae</taxon>
        <taxon>Actinomycetospora</taxon>
    </lineage>
</organism>
<dbReference type="SMART" id="SM00490">
    <property type="entry name" value="HELICc"/>
    <property type="match status" value="1"/>
</dbReference>
<feature type="region of interest" description="Disordered" evidence="5">
    <location>
        <begin position="663"/>
        <end position="686"/>
    </location>
</feature>
<accession>A0ABU8N8E9</accession>
<dbReference type="GO" id="GO:0003724">
    <property type="term" value="F:RNA helicase activity"/>
    <property type="evidence" value="ECO:0007669"/>
    <property type="project" value="UniProtKB-EC"/>
</dbReference>
<feature type="compositionally biased region" description="Basic and acidic residues" evidence="5">
    <location>
        <begin position="548"/>
        <end position="565"/>
    </location>
</feature>
<dbReference type="InterPro" id="IPR001650">
    <property type="entry name" value="Helicase_C-like"/>
</dbReference>
<dbReference type="Pfam" id="PF11898">
    <property type="entry name" value="DUF3418"/>
    <property type="match status" value="1"/>
</dbReference>